<gene>
    <name evidence="14" type="primary">cfrA_2</name>
    <name evidence="15" type="ORF">LS73_005180</name>
    <name evidence="14" type="ORF">NCTC12714_00471</name>
</gene>
<organism evidence="14 17">
    <name type="scientific">Helicobacter muridarum</name>
    <dbReference type="NCBI Taxonomy" id="216"/>
    <lineage>
        <taxon>Bacteria</taxon>
        <taxon>Pseudomonadati</taxon>
        <taxon>Campylobacterota</taxon>
        <taxon>Epsilonproteobacteria</taxon>
        <taxon>Campylobacterales</taxon>
        <taxon>Helicobacteraceae</taxon>
        <taxon>Helicobacter</taxon>
    </lineage>
</organism>
<evidence type="ECO:0000313" key="17">
    <source>
        <dbReference type="Proteomes" id="UP000255139"/>
    </source>
</evidence>
<evidence type="ECO:0000256" key="1">
    <source>
        <dbReference type="ARBA" id="ARBA00004571"/>
    </source>
</evidence>
<dbReference type="GO" id="GO:0015344">
    <property type="term" value="F:siderophore uptake transmembrane transporter activity"/>
    <property type="evidence" value="ECO:0007669"/>
    <property type="project" value="TreeGrafter"/>
</dbReference>
<reference evidence="15 16" key="1">
    <citation type="journal article" date="2014" name="Genome Announc.">
        <title>Draft genome sequences of eight enterohepatic helicobacter species isolated from both laboratory and wild rodents.</title>
        <authorList>
            <person name="Sheh A."/>
            <person name="Shen Z."/>
            <person name="Fox J.G."/>
        </authorList>
    </citation>
    <scope>NUCLEOTIDE SEQUENCE [LARGE SCALE GENOMIC DNA]</scope>
    <source>
        <strain evidence="15 16">ST1</strain>
    </source>
</reference>
<keyword evidence="8 10" id="KW-0472">Membrane</keyword>
<dbReference type="PROSITE" id="PS52016">
    <property type="entry name" value="TONB_DEPENDENT_REC_3"/>
    <property type="match status" value="1"/>
</dbReference>
<dbReference type="EMBL" id="JRPD02000009">
    <property type="protein sequence ID" value="TLE00200.1"/>
    <property type="molecule type" value="Genomic_DNA"/>
</dbReference>
<feature type="domain" description="TonB-dependent receptor-like beta-barrel" evidence="12">
    <location>
        <begin position="190"/>
        <end position="485"/>
    </location>
</feature>
<dbReference type="InterPro" id="IPR000531">
    <property type="entry name" value="Beta-barrel_TonB"/>
</dbReference>
<comment type="similarity">
    <text evidence="10 11">Belongs to the TonB-dependent receptor family.</text>
</comment>
<proteinExistence type="inferred from homology"/>
<dbReference type="InterPro" id="IPR039426">
    <property type="entry name" value="TonB-dep_rcpt-like"/>
</dbReference>
<evidence type="ECO:0000313" key="15">
    <source>
        <dbReference type="EMBL" id="TLE00200.1"/>
    </source>
</evidence>
<dbReference type="STRING" id="216.LS73_03600"/>
<dbReference type="InterPro" id="IPR012910">
    <property type="entry name" value="Plug_dom"/>
</dbReference>
<evidence type="ECO:0000256" key="11">
    <source>
        <dbReference type="RuleBase" id="RU003357"/>
    </source>
</evidence>
<keyword evidence="4 10" id="KW-0812">Transmembrane</keyword>
<dbReference type="InterPro" id="IPR037066">
    <property type="entry name" value="Plug_dom_sf"/>
</dbReference>
<dbReference type="GO" id="GO:0044718">
    <property type="term" value="P:siderophore transmembrane transport"/>
    <property type="evidence" value="ECO:0007669"/>
    <property type="project" value="TreeGrafter"/>
</dbReference>
<evidence type="ECO:0000259" key="13">
    <source>
        <dbReference type="Pfam" id="PF07715"/>
    </source>
</evidence>
<accession>A0A099U012</accession>
<keyword evidence="17" id="KW-1185">Reference proteome</keyword>
<evidence type="ECO:0000256" key="5">
    <source>
        <dbReference type="ARBA" id="ARBA00022729"/>
    </source>
</evidence>
<dbReference type="GO" id="GO:0009279">
    <property type="term" value="C:cell outer membrane"/>
    <property type="evidence" value="ECO:0007669"/>
    <property type="project" value="UniProtKB-SubCell"/>
</dbReference>
<dbReference type="InterPro" id="IPR036942">
    <property type="entry name" value="Beta-barrel_TonB_sf"/>
</dbReference>
<dbReference type="Proteomes" id="UP000255139">
    <property type="component" value="Unassembled WGS sequence"/>
</dbReference>
<keyword evidence="2 10" id="KW-0813">Transport</keyword>
<dbReference type="Proteomes" id="UP000029922">
    <property type="component" value="Unassembled WGS sequence"/>
</dbReference>
<keyword evidence="6" id="KW-0406">Ion transport</keyword>
<dbReference type="Pfam" id="PF07715">
    <property type="entry name" value="Plug"/>
    <property type="match status" value="1"/>
</dbReference>
<dbReference type="PANTHER" id="PTHR30069">
    <property type="entry name" value="TONB-DEPENDENT OUTER MEMBRANE RECEPTOR"/>
    <property type="match status" value="1"/>
</dbReference>
<evidence type="ECO:0000259" key="12">
    <source>
        <dbReference type="Pfam" id="PF00593"/>
    </source>
</evidence>
<evidence type="ECO:0000256" key="8">
    <source>
        <dbReference type="ARBA" id="ARBA00023136"/>
    </source>
</evidence>
<evidence type="ECO:0000256" key="6">
    <source>
        <dbReference type="ARBA" id="ARBA00023065"/>
    </source>
</evidence>
<evidence type="ECO:0000256" key="10">
    <source>
        <dbReference type="PROSITE-ProRule" id="PRU01360"/>
    </source>
</evidence>
<dbReference type="Gene3D" id="2.170.130.10">
    <property type="entry name" value="TonB-dependent receptor, plug domain"/>
    <property type="match status" value="1"/>
</dbReference>
<dbReference type="OrthoDB" id="5389752at2"/>
<feature type="domain" description="TonB-dependent receptor plug" evidence="13">
    <location>
        <begin position="2"/>
        <end position="62"/>
    </location>
</feature>
<protein>
    <submittedName>
        <fullName evidence="14">Ferric receptor CfrA</fullName>
    </submittedName>
    <submittedName>
        <fullName evidence="15">TonB-dependent receptor</fullName>
    </submittedName>
</protein>
<name>A0A099U012_9HELI</name>
<keyword evidence="5" id="KW-0732">Signal</keyword>
<keyword evidence="14" id="KW-0675">Receptor</keyword>
<evidence type="ECO:0000313" key="14">
    <source>
        <dbReference type="EMBL" id="STQ85685.1"/>
    </source>
</evidence>
<keyword evidence="9 10" id="KW-0998">Cell outer membrane</keyword>
<evidence type="ECO:0000256" key="9">
    <source>
        <dbReference type="ARBA" id="ARBA00023237"/>
    </source>
</evidence>
<reference evidence="14 17" key="2">
    <citation type="submission" date="2018-06" db="EMBL/GenBank/DDBJ databases">
        <authorList>
            <consortium name="Pathogen Informatics"/>
            <person name="Doyle S."/>
        </authorList>
    </citation>
    <scope>NUCLEOTIDE SEQUENCE [LARGE SCALE GENOMIC DNA]</scope>
    <source>
        <strain evidence="14 17">NCTC12714</strain>
    </source>
</reference>
<dbReference type="EMBL" id="UGJE01000002">
    <property type="protein sequence ID" value="STQ85685.1"/>
    <property type="molecule type" value="Genomic_DNA"/>
</dbReference>
<keyword evidence="3 10" id="KW-1134">Transmembrane beta strand</keyword>
<dbReference type="SUPFAM" id="SSF56935">
    <property type="entry name" value="Porins"/>
    <property type="match status" value="1"/>
</dbReference>
<evidence type="ECO:0000256" key="2">
    <source>
        <dbReference type="ARBA" id="ARBA00022448"/>
    </source>
</evidence>
<dbReference type="AlphaFoldDB" id="A0A099U012"/>
<keyword evidence="7 11" id="KW-0798">TonB box</keyword>
<dbReference type="PANTHER" id="PTHR30069:SF53">
    <property type="entry name" value="COLICIN I RECEPTOR-RELATED"/>
    <property type="match status" value="1"/>
</dbReference>
<evidence type="ECO:0000256" key="3">
    <source>
        <dbReference type="ARBA" id="ARBA00022452"/>
    </source>
</evidence>
<sequence>MGTSYTLILIDGKRINADNSVFPNSFGDSVTSFMPPLSAIERIEVIRGPASTLYGSDAIGGVINIITKKNFQELGTNISYDYTFQESKPFGNSQSLSVFTAGPLNSAKNMGLMLRGRIYTRDGVSNSDLAVAPNHTGTIPNNGSNLSNTSLTSGQVVGSAPGRISTLGGRFIWNSIDTIGAKNLPINSIYFDVDYGEQRYDNSMRLVLSNRRTCNVSASDLDFQKLSGYSKKYNIYRGNVVLSHTGNYISNIDSIFSSLRTDTSLTYNITSNAGRNVTTTAASGLSNGAVNGVNAGDNRELINQDLILDHKSIMFFQLASFFGMNVSVGARYWYNNFNDKLLQVSTSSSNKDQHIDSLFGEIEFSLWDSLFITTGVRGNFNSIFGANASPRIYVAYNVFDEWLTIKGGISTGYKSPALNQLILDIVSFSGSGTNPTYGNPNLKPESSINYELSILSDNNYFSASLTGFFIQFKDKINQTGGLAGSISNGQIIPGLGVTCVATSGNCSFL</sequence>
<dbReference type="Pfam" id="PF00593">
    <property type="entry name" value="TonB_dep_Rec_b-barrel"/>
    <property type="match status" value="1"/>
</dbReference>
<evidence type="ECO:0000313" key="16">
    <source>
        <dbReference type="Proteomes" id="UP000029922"/>
    </source>
</evidence>
<evidence type="ECO:0000256" key="4">
    <source>
        <dbReference type="ARBA" id="ARBA00022692"/>
    </source>
</evidence>
<comment type="subcellular location">
    <subcellularLocation>
        <location evidence="1 10">Cell outer membrane</location>
        <topology evidence="1 10">Multi-pass membrane protein</topology>
    </subcellularLocation>
</comment>
<dbReference type="Gene3D" id="2.40.170.20">
    <property type="entry name" value="TonB-dependent receptor, beta-barrel domain"/>
    <property type="match status" value="1"/>
</dbReference>
<evidence type="ECO:0000256" key="7">
    <source>
        <dbReference type="ARBA" id="ARBA00023077"/>
    </source>
</evidence>